<reference evidence="3 4" key="1">
    <citation type="submission" date="2017-02" db="EMBL/GenBank/DDBJ databases">
        <authorList>
            <person name="Peterson S.W."/>
        </authorList>
    </citation>
    <scope>NUCLEOTIDE SEQUENCE [LARGE SCALE GENOMIC DNA]</scope>
    <source>
        <strain evidence="3 4">ATCC 700028</strain>
    </source>
</reference>
<organism evidence="3 4">
    <name type="scientific">Cetobacterium ceti</name>
    <dbReference type="NCBI Taxonomy" id="180163"/>
    <lineage>
        <taxon>Bacteria</taxon>
        <taxon>Fusobacteriati</taxon>
        <taxon>Fusobacteriota</taxon>
        <taxon>Fusobacteriia</taxon>
        <taxon>Fusobacteriales</taxon>
        <taxon>Fusobacteriaceae</taxon>
        <taxon>Cetobacterium</taxon>
    </lineage>
</organism>
<dbReference type="AlphaFoldDB" id="A0A1T4RAI5"/>
<dbReference type="RefSeq" id="WP_078695025.1">
    <property type="nucleotide sequence ID" value="NZ_FUWX01000052.1"/>
</dbReference>
<dbReference type="Proteomes" id="UP000191153">
    <property type="component" value="Unassembled WGS sequence"/>
</dbReference>
<dbReference type="GO" id="GO:0003677">
    <property type="term" value="F:DNA binding"/>
    <property type="evidence" value="ECO:0007669"/>
    <property type="project" value="UniProtKB-KW"/>
</dbReference>
<evidence type="ECO:0008006" key="5">
    <source>
        <dbReference type="Google" id="ProtNLM"/>
    </source>
</evidence>
<dbReference type="Gene3D" id="1.10.443.10">
    <property type="entry name" value="Intergrase catalytic core"/>
    <property type="match status" value="1"/>
</dbReference>
<proteinExistence type="predicted"/>
<dbReference type="GO" id="GO:0015074">
    <property type="term" value="P:DNA integration"/>
    <property type="evidence" value="ECO:0007669"/>
    <property type="project" value="InterPro"/>
</dbReference>
<evidence type="ECO:0000313" key="4">
    <source>
        <dbReference type="Proteomes" id="UP000191153"/>
    </source>
</evidence>
<dbReference type="InterPro" id="IPR010998">
    <property type="entry name" value="Integrase_recombinase_N"/>
</dbReference>
<evidence type="ECO:0000256" key="1">
    <source>
        <dbReference type="ARBA" id="ARBA00023125"/>
    </source>
</evidence>
<dbReference type="GO" id="GO:0006310">
    <property type="term" value="P:DNA recombination"/>
    <property type="evidence" value="ECO:0007669"/>
    <property type="project" value="UniProtKB-KW"/>
</dbReference>
<dbReference type="InterPro" id="IPR013762">
    <property type="entry name" value="Integrase-like_cat_sf"/>
</dbReference>
<keyword evidence="1" id="KW-0238">DNA-binding</keyword>
<gene>
    <name evidence="3" type="ORF">SAMN02745174_02635</name>
</gene>
<dbReference type="STRING" id="180163.SAMN02745174_02635"/>
<dbReference type="Gene3D" id="1.10.150.130">
    <property type="match status" value="1"/>
</dbReference>
<dbReference type="OrthoDB" id="148806at2"/>
<name>A0A1T4RAI5_9FUSO</name>
<dbReference type="InterPro" id="IPR011010">
    <property type="entry name" value="DNA_brk_join_enz"/>
</dbReference>
<evidence type="ECO:0000256" key="2">
    <source>
        <dbReference type="ARBA" id="ARBA00023172"/>
    </source>
</evidence>
<evidence type="ECO:0000313" key="3">
    <source>
        <dbReference type="EMBL" id="SKA12929.1"/>
    </source>
</evidence>
<dbReference type="EMBL" id="FUWX01000052">
    <property type="protein sequence ID" value="SKA12929.1"/>
    <property type="molecule type" value="Genomic_DNA"/>
</dbReference>
<protein>
    <recommendedName>
        <fullName evidence="5">Phage integrase family protein</fullName>
    </recommendedName>
</protein>
<keyword evidence="4" id="KW-1185">Reference proteome</keyword>
<accession>A0A1T4RAI5</accession>
<keyword evidence="2" id="KW-0233">DNA recombination</keyword>
<sequence length="287" mass="33701">MARNREKKGSLLHQVKIALDSKLAIGESKFLDKQNGLTNNKIYSWETYRTYLKHNIYFINWVKEVYNCKSLEECKPYINNWLIYRESQGLSTYTLKVESSALRKLFNISSEDIYKLKPRERKDIQRSRGDKIRDKHFSEKNHEDLVRFCRATGLRRGELKELKGTDLKIIDSNAFISISRGSKGGRPRQIPLLFDEPFIINFMTSKENKKIFDKIPNGADIHGYRAEYCTKVYKKYARDISNIPKNEKYFCRKDLKGTCYDKKAMLIASQYLGHNRIDVIAGHYIRG</sequence>
<dbReference type="SUPFAM" id="SSF56349">
    <property type="entry name" value="DNA breaking-rejoining enzymes"/>
    <property type="match status" value="1"/>
</dbReference>